<accession>A0A1I0AG64</accession>
<evidence type="ECO:0000313" key="2">
    <source>
        <dbReference type="Proteomes" id="UP000199308"/>
    </source>
</evidence>
<proteinExistence type="predicted"/>
<dbReference type="InterPro" id="IPR023393">
    <property type="entry name" value="START-like_dom_sf"/>
</dbReference>
<protein>
    <submittedName>
        <fullName evidence="1">Carbon monoxide dehydrogenase subunit G</fullName>
    </submittedName>
</protein>
<dbReference type="InterPro" id="IPR019587">
    <property type="entry name" value="Polyketide_cyclase/dehydratase"/>
</dbReference>
<gene>
    <name evidence="1" type="ORF">SAMN05660429_00684</name>
</gene>
<dbReference type="Pfam" id="PF10604">
    <property type="entry name" value="Polyketide_cyc2"/>
    <property type="match status" value="1"/>
</dbReference>
<dbReference type="EMBL" id="FOHK01000003">
    <property type="protein sequence ID" value="SES92817.1"/>
    <property type="molecule type" value="Genomic_DNA"/>
</dbReference>
<dbReference type="RefSeq" id="WP_093328042.1">
    <property type="nucleotide sequence ID" value="NZ_AP027363.1"/>
</dbReference>
<dbReference type="Gene3D" id="3.30.530.20">
    <property type="match status" value="1"/>
</dbReference>
<dbReference type="OrthoDB" id="4773254at2"/>
<dbReference type="SUPFAM" id="SSF55961">
    <property type="entry name" value="Bet v1-like"/>
    <property type="match status" value="1"/>
</dbReference>
<organism evidence="1 2">
    <name type="scientific">Thalassotalea agarivorans</name>
    <name type="common">Thalassomonas agarivorans</name>
    <dbReference type="NCBI Taxonomy" id="349064"/>
    <lineage>
        <taxon>Bacteria</taxon>
        <taxon>Pseudomonadati</taxon>
        <taxon>Pseudomonadota</taxon>
        <taxon>Gammaproteobacteria</taxon>
        <taxon>Alteromonadales</taxon>
        <taxon>Colwelliaceae</taxon>
        <taxon>Thalassotalea</taxon>
    </lineage>
</organism>
<keyword evidence="2" id="KW-1185">Reference proteome</keyword>
<dbReference type="Proteomes" id="UP000199308">
    <property type="component" value="Unassembled WGS sequence"/>
</dbReference>
<dbReference type="STRING" id="349064.SAMN05660429_00684"/>
<evidence type="ECO:0000313" key="1">
    <source>
        <dbReference type="EMBL" id="SES92817.1"/>
    </source>
</evidence>
<reference evidence="1 2" key="1">
    <citation type="submission" date="2016-10" db="EMBL/GenBank/DDBJ databases">
        <authorList>
            <person name="de Groot N.N."/>
        </authorList>
    </citation>
    <scope>NUCLEOTIDE SEQUENCE [LARGE SCALE GENOMIC DNA]</scope>
    <source>
        <strain evidence="1 2">DSM 19706</strain>
    </source>
</reference>
<sequence>MQVSVSQTIAAPAETIWQAITNIDNCDQMITAIKSIEVLERPEEGVVGLKWQETREMFGKDATETMWITEAKAPSYYHTRAESHGSVYISTMAIEEQDGSCELSMSFKGEPQTFGAKILMFLMGAMVKKSMIKAIEQDLIDIKTFVEASK</sequence>
<dbReference type="AlphaFoldDB" id="A0A1I0AG64"/>
<dbReference type="CDD" id="cd07812">
    <property type="entry name" value="SRPBCC"/>
    <property type="match status" value="1"/>
</dbReference>
<name>A0A1I0AG64_THASX</name>